<proteinExistence type="predicted"/>
<evidence type="ECO:0008006" key="2">
    <source>
        <dbReference type="Google" id="ProtNLM"/>
    </source>
</evidence>
<dbReference type="AlphaFoldDB" id="A0A382IK78"/>
<dbReference type="Pfam" id="PF00378">
    <property type="entry name" value="ECH_1"/>
    <property type="match status" value="1"/>
</dbReference>
<sequence length="136" mass="14372">MNALDSAVVDGLEASWKRFADSDDRVAILHAAGDRAFSVGADIKDPPGELWRGVPSIGVALDKPVIAAVHGWCIGGAYVIVQMCDLVVASETTVFKYPEAQVGFTGGLIASAVARIPHKFAMEFMLLGQDVSAERA</sequence>
<reference evidence="1" key="1">
    <citation type="submission" date="2018-05" db="EMBL/GenBank/DDBJ databases">
        <authorList>
            <person name="Lanie J.A."/>
            <person name="Ng W.-L."/>
            <person name="Kazmierczak K.M."/>
            <person name="Andrzejewski T.M."/>
            <person name="Davidsen T.M."/>
            <person name="Wayne K.J."/>
            <person name="Tettelin H."/>
            <person name="Glass J.I."/>
            <person name="Rusch D."/>
            <person name="Podicherti R."/>
            <person name="Tsui H.-C.T."/>
            <person name="Winkler M.E."/>
        </authorList>
    </citation>
    <scope>NUCLEOTIDE SEQUENCE</scope>
</reference>
<gene>
    <name evidence="1" type="ORF">METZ01_LOCUS251945</name>
</gene>
<dbReference type="InterPro" id="IPR029045">
    <property type="entry name" value="ClpP/crotonase-like_dom_sf"/>
</dbReference>
<feature type="non-terminal residue" evidence="1">
    <location>
        <position position="136"/>
    </location>
</feature>
<evidence type="ECO:0000313" key="1">
    <source>
        <dbReference type="EMBL" id="SVB99091.1"/>
    </source>
</evidence>
<dbReference type="GO" id="GO:0006635">
    <property type="term" value="P:fatty acid beta-oxidation"/>
    <property type="evidence" value="ECO:0007669"/>
    <property type="project" value="TreeGrafter"/>
</dbReference>
<dbReference type="PANTHER" id="PTHR11941">
    <property type="entry name" value="ENOYL-COA HYDRATASE-RELATED"/>
    <property type="match status" value="1"/>
</dbReference>
<accession>A0A382IK78</accession>
<dbReference type="GO" id="GO:0003824">
    <property type="term" value="F:catalytic activity"/>
    <property type="evidence" value="ECO:0007669"/>
    <property type="project" value="UniProtKB-ARBA"/>
</dbReference>
<dbReference type="EMBL" id="UINC01067431">
    <property type="protein sequence ID" value="SVB99091.1"/>
    <property type="molecule type" value="Genomic_DNA"/>
</dbReference>
<name>A0A382IK78_9ZZZZ</name>
<dbReference type="CDD" id="cd06558">
    <property type="entry name" value="crotonase-like"/>
    <property type="match status" value="1"/>
</dbReference>
<dbReference type="PANTHER" id="PTHR11941:SF54">
    <property type="entry name" value="ENOYL-COA HYDRATASE, MITOCHONDRIAL"/>
    <property type="match status" value="1"/>
</dbReference>
<organism evidence="1">
    <name type="scientific">marine metagenome</name>
    <dbReference type="NCBI Taxonomy" id="408172"/>
    <lineage>
        <taxon>unclassified sequences</taxon>
        <taxon>metagenomes</taxon>
        <taxon>ecological metagenomes</taxon>
    </lineage>
</organism>
<dbReference type="SUPFAM" id="SSF52096">
    <property type="entry name" value="ClpP/crotonase"/>
    <property type="match status" value="1"/>
</dbReference>
<dbReference type="InterPro" id="IPR001753">
    <property type="entry name" value="Enoyl-CoA_hydra/iso"/>
</dbReference>
<dbReference type="Gene3D" id="3.90.226.10">
    <property type="entry name" value="2-enoyl-CoA Hydratase, Chain A, domain 1"/>
    <property type="match status" value="1"/>
</dbReference>
<protein>
    <recommendedName>
        <fullName evidence="2">Enoyl-CoA hydratase</fullName>
    </recommendedName>
</protein>